<evidence type="ECO:0000259" key="2">
    <source>
        <dbReference type="Pfam" id="PF06057"/>
    </source>
</evidence>
<evidence type="ECO:0000313" key="4">
    <source>
        <dbReference type="Proteomes" id="UP000188879"/>
    </source>
</evidence>
<accession>A0A1V2GVZ8</accession>
<dbReference type="InterPro" id="IPR029058">
    <property type="entry name" value="AB_hydrolase_fold"/>
</dbReference>
<feature type="domain" description="Bacterial virulence" evidence="2">
    <location>
        <begin position="44"/>
        <end position="231"/>
    </location>
</feature>
<dbReference type="Pfam" id="PF06057">
    <property type="entry name" value="VirJ"/>
    <property type="match status" value="1"/>
</dbReference>
<comment type="caution">
    <text evidence="3">The sequence shown here is derived from an EMBL/GenBank/DDBJ whole genome shotgun (WGS) entry which is preliminary data.</text>
</comment>
<keyword evidence="4" id="KW-1185">Reference proteome</keyword>
<dbReference type="EMBL" id="MLCO01000288">
    <property type="protein sequence ID" value="ONG47294.1"/>
    <property type="molecule type" value="Genomic_DNA"/>
</dbReference>
<dbReference type="Proteomes" id="UP000188879">
    <property type="component" value="Unassembled WGS sequence"/>
</dbReference>
<dbReference type="InterPro" id="IPR011225">
    <property type="entry name" value="IV_sec_VirJ"/>
</dbReference>
<feature type="signal peptide" evidence="1">
    <location>
        <begin position="1"/>
        <end position="20"/>
    </location>
</feature>
<evidence type="ECO:0000256" key="1">
    <source>
        <dbReference type="SAM" id="SignalP"/>
    </source>
</evidence>
<gene>
    <name evidence="3" type="ORF">BKE38_24085</name>
</gene>
<reference evidence="3 4" key="1">
    <citation type="submission" date="2016-10" db="EMBL/GenBank/DDBJ databases">
        <title>Draft Genome sequence of Roseomonas sp. strain M3.</title>
        <authorList>
            <person name="Subhash Y."/>
            <person name="Lee S."/>
        </authorList>
    </citation>
    <scope>NUCLEOTIDE SEQUENCE [LARGE SCALE GENOMIC DNA]</scope>
    <source>
        <strain evidence="3 4">M3</strain>
    </source>
</reference>
<dbReference type="Gene3D" id="3.40.50.1820">
    <property type="entry name" value="alpha/beta hydrolase"/>
    <property type="match status" value="1"/>
</dbReference>
<proteinExistence type="predicted"/>
<name>A0A1V2GVZ8_9PROT</name>
<keyword evidence="1" id="KW-0732">Signal</keyword>
<dbReference type="InterPro" id="IPR010333">
    <property type="entry name" value="VirJ"/>
</dbReference>
<sequence>MNRRSLLGAGLGLAMAPALASPALAQRDTSSWLIEMTPRQKRSDTFVIVLSGDGGWRDLDRSIGRIMRDRGVPVLGFDCLNWFWKRRSPQEVATELDRIIALYAEKWQTPKVALVGYSFGADVMPFAWNRMKAESRARVVLISLLAFAREAAFEIKVGDFIGFSRPSALPTAPEVPGLPVELIQCTYGSDEEAETACKVFEGTAAQIVRTRGGHHFDENYTALAERILARLPRPQP</sequence>
<dbReference type="SUPFAM" id="SSF53474">
    <property type="entry name" value="alpha/beta-Hydrolases"/>
    <property type="match status" value="1"/>
</dbReference>
<dbReference type="OrthoDB" id="9807916at2"/>
<evidence type="ECO:0000313" key="3">
    <source>
        <dbReference type="EMBL" id="ONG47294.1"/>
    </source>
</evidence>
<dbReference type="PIRSF" id="PIRSF029063">
    <property type="entry name" value="IV_sec_VirJ"/>
    <property type="match status" value="1"/>
</dbReference>
<protein>
    <submittedName>
        <fullName evidence="3">Type IV secretion system protein VirJ</fullName>
    </submittedName>
</protein>
<feature type="chain" id="PRO_5012662975" evidence="1">
    <location>
        <begin position="21"/>
        <end position="236"/>
    </location>
</feature>
<organism evidence="3 4">
    <name type="scientific">Teichococcus deserti</name>
    <dbReference type="NCBI Taxonomy" id="1817963"/>
    <lineage>
        <taxon>Bacteria</taxon>
        <taxon>Pseudomonadati</taxon>
        <taxon>Pseudomonadota</taxon>
        <taxon>Alphaproteobacteria</taxon>
        <taxon>Acetobacterales</taxon>
        <taxon>Roseomonadaceae</taxon>
        <taxon>Roseomonas</taxon>
    </lineage>
</organism>
<dbReference type="RefSeq" id="WP_076959832.1">
    <property type="nucleotide sequence ID" value="NZ_MLCO01000288.1"/>
</dbReference>
<dbReference type="AlphaFoldDB" id="A0A1V2GVZ8"/>